<dbReference type="InterPro" id="IPR027396">
    <property type="entry name" value="DsrEFH-like"/>
</dbReference>
<accession>A0ABQ0W502</accession>
<protein>
    <recommendedName>
        <fullName evidence="3">DsrE/DsrF-like family protein</fullName>
    </recommendedName>
</protein>
<proteinExistence type="predicted"/>
<keyword evidence="2" id="KW-1185">Reference proteome</keyword>
<dbReference type="Pfam" id="PF02635">
    <property type="entry name" value="DsrE"/>
    <property type="match status" value="1"/>
</dbReference>
<dbReference type="Proteomes" id="UP000321676">
    <property type="component" value="Unassembled WGS sequence"/>
</dbReference>
<dbReference type="SUPFAM" id="SSF75169">
    <property type="entry name" value="DsrEFH-like"/>
    <property type="match status" value="1"/>
</dbReference>
<comment type="caution">
    <text evidence="1">The sequence shown here is derived from an EMBL/GenBank/DDBJ whole genome shotgun (WGS) entry which is preliminary data.</text>
</comment>
<dbReference type="PANTHER" id="PTHR37691:SF1">
    <property type="entry name" value="BLR3518 PROTEIN"/>
    <property type="match status" value="1"/>
</dbReference>
<evidence type="ECO:0008006" key="3">
    <source>
        <dbReference type="Google" id="ProtNLM"/>
    </source>
</evidence>
<dbReference type="EMBL" id="BJXH01000019">
    <property type="protein sequence ID" value="GEM68536.1"/>
    <property type="molecule type" value="Genomic_DNA"/>
</dbReference>
<name>A0ABQ0W502_9SPHI</name>
<evidence type="ECO:0000313" key="2">
    <source>
        <dbReference type="Proteomes" id="UP000321676"/>
    </source>
</evidence>
<organism evidence="1 2">
    <name type="scientific">Sphingobacterium mizutaii NBRC 14946 = DSM 11724</name>
    <dbReference type="NCBI Taxonomy" id="1220576"/>
    <lineage>
        <taxon>Bacteria</taxon>
        <taxon>Pseudomonadati</taxon>
        <taxon>Bacteroidota</taxon>
        <taxon>Sphingobacteriia</taxon>
        <taxon>Sphingobacteriales</taxon>
        <taxon>Sphingobacteriaceae</taxon>
        <taxon>Sphingobacterium</taxon>
    </lineage>
</organism>
<evidence type="ECO:0000313" key="1">
    <source>
        <dbReference type="EMBL" id="GEM68536.1"/>
    </source>
</evidence>
<dbReference type="InterPro" id="IPR003787">
    <property type="entry name" value="Sulphur_relay_DsrE/F-like"/>
</dbReference>
<gene>
    <name evidence="1" type="ORF">SMI01S_21420</name>
</gene>
<sequence length="155" mass="17597">MKYIIIMVLLAGLHADDAFGQTREELIAKNQQYTGAETQKEHYKAVYQLDTDNPDIVKKAFRNINNLLKDPRLSGKLEVELVTFSGGTEVMRKDNKYEEQLLGLIDKGVRVVQCLNSLDERGYKKDELFDFIGYTPSGNGELVILNNEGWTVVKP</sequence>
<reference evidence="1 2" key="1">
    <citation type="submission" date="2019-07" db="EMBL/GenBank/DDBJ databases">
        <title>Whole genome shotgun sequence of Sphingobacterium mizutaii NBRC 14946.</title>
        <authorList>
            <person name="Hosoyama A."/>
            <person name="Uohara A."/>
            <person name="Ohji S."/>
            <person name="Ichikawa N."/>
        </authorList>
    </citation>
    <scope>NUCLEOTIDE SEQUENCE [LARGE SCALE GENOMIC DNA]</scope>
    <source>
        <strain evidence="1 2">NBRC 14946</strain>
    </source>
</reference>
<dbReference type="RefSeq" id="WP_093095040.1">
    <property type="nucleotide sequence ID" value="NZ_BJXH01000019.1"/>
</dbReference>
<dbReference type="PANTHER" id="PTHR37691">
    <property type="entry name" value="BLR3518 PROTEIN"/>
    <property type="match status" value="1"/>
</dbReference>
<dbReference type="Gene3D" id="3.40.1260.10">
    <property type="entry name" value="DsrEFH-like"/>
    <property type="match status" value="1"/>
</dbReference>